<keyword evidence="1" id="KW-0175">Coiled coil</keyword>
<dbReference type="Gene3D" id="3.40.50.2300">
    <property type="match status" value="1"/>
</dbReference>
<dbReference type="SMART" id="SM00448">
    <property type="entry name" value="REC"/>
    <property type="match status" value="1"/>
</dbReference>
<dbReference type="Pfam" id="PF00072">
    <property type="entry name" value="Response_reg"/>
    <property type="match status" value="1"/>
</dbReference>
<evidence type="ECO:0000259" key="3">
    <source>
        <dbReference type="PROSITE" id="PS51832"/>
    </source>
</evidence>
<comment type="caution">
    <text evidence="4">The sequence shown here is derived from an EMBL/GenBank/DDBJ whole genome shotgun (WGS) entry which is preliminary data.</text>
</comment>
<dbReference type="PANTHER" id="PTHR45228">
    <property type="entry name" value="CYCLIC DI-GMP PHOSPHODIESTERASE TM_0186-RELATED"/>
    <property type="match status" value="1"/>
</dbReference>
<evidence type="ECO:0000313" key="4">
    <source>
        <dbReference type="EMBL" id="MPM00868.1"/>
    </source>
</evidence>
<proteinExistence type="predicted"/>
<dbReference type="GO" id="GO:0000160">
    <property type="term" value="P:phosphorelay signal transduction system"/>
    <property type="evidence" value="ECO:0007669"/>
    <property type="project" value="InterPro"/>
</dbReference>
<dbReference type="Pfam" id="PF13487">
    <property type="entry name" value="HD_5"/>
    <property type="match status" value="1"/>
</dbReference>
<dbReference type="InterPro" id="IPR052020">
    <property type="entry name" value="Cyclic_di-GMP/3'3'-cGAMP_PDE"/>
</dbReference>
<protein>
    <submittedName>
        <fullName evidence="4">Cyclic di-GMP phosphodiesterase response regulator RpfG</fullName>
        <ecNumber evidence="4">3.1.4.-</ecNumber>
    </submittedName>
</protein>
<dbReference type="Gene3D" id="1.10.3210.10">
    <property type="entry name" value="Hypothetical protein af1432"/>
    <property type="match status" value="1"/>
</dbReference>
<dbReference type="SUPFAM" id="SSF109604">
    <property type="entry name" value="HD-domain/PDEase-like"/>
    <property type="match status" value="1"/>
</dbReference>
<organism evidence="4">
    <name type="scientific">bioreactor metagenome</name>
    <dbReference type="NCBI Taxonomy" id="1076179"/>
    <lineage>
        <taxon>unclassified sequences</taxon>
        <taxon>metagenomes</taxon>
        <taxon>ecological metagenomes</taxon>
    </lineage>
</organism>
<dbReference type="GO" id="GO:0016787">
    <property type="term" value="F:hydrolase activity"/>
    <property type="evidence" value="ECO:0007669"/>
    <property type="project" value="UniProtKB-KW"/>
</dbReference>
<keyword evidence="4" id="KW-0378">Hydrolase</keyword>
<dbReference type="CDD" id="cd00077">
    <property type="entry name" value="HDc"/>
    <property type="match status" value="1"/>
</dbReference>
<feature type="domain" description="Response regulatory" evidence="2">
    <location>
        <begin position="4"/>
        <end position="120"/>
    </location>
</feature>
<sequence>MTRHIVTTDDDPAIRKILQIMLRKEGYLVTACEEGNALLNLLKGSENSIDLILLDIKMPGFSGLELLEMISASYPQIPIIMITAFNDLDTGMRAIRLGAADYLAKPVHREALLATVKRVLEQAEKERQLLEKQFKSQHQQALLETELKEVLISLKDTTMATLEAFSETIEQKDSYTKGHCNRVRNLAVALGRVLNLPGETLDILEGGSLLHDIGKISIPEDILNKDTSLSEEEYAIIKTHPEAGQRIVTHLPYLKRYIPIVRSHHERIDGLGYPDGLKGEDIPLEVRIVSLADAYDAMTSSRAYRAALPTEIAIEELKFFSGTQFDTDLVNIFIENELYLL</sequence>
<dbReference type="EC" id="3.1.4.-" evidence="4"/>
<gene>
    <name evidence="4" type="primary">rpfG_4</name>
    <name evidence="4" type="ORF">SDC9_47101</name>
</gene>
<dbReference type="AlphaFoldDB" id="A0A644WBI6"/>
<reference evidence="4" key="1">
    <citation type="submission" date="2019-08" db="EMBL/GenBank/DDBJ databases">
        <authorList>
            <person name="Kucharzyk K."/>
            <person name="Murdoch R.W."/>
            <person name="Higgins S."/>
            <person name="Loffler F."/>
        </authorList>
    </citation>
    <scope>NUCLEOTIDE SEQUENCE</scope>
</reference>
<dbReference type="SUPFAM" id="SSF52172">
    <property type="entry name" value="CheY-like"/>
    <property type="match status" value="1"/>
</dbReference>
<dbReference type="EMBL" id="VSSQ01000758">
    <property type="protein sequence ID" value="MPM00868.1"/>
    <property type="molecule type" value="Genomic_DNA"/>
</dbReference>
<dbReference type="NCBIfam" id="TIGR00277">
    <property type="entry name" value="HDIG"/>
    <property type="match status" value="1"/>
</dbReference>
<dbReference type="PROSITE" id="PS50110">
    <property type="entry name" value="RESPONSE_REGULATORY"/>
    <property type="match status" value="1"/>
</dbReference>
<dbReference type="CDD" id="cd00156">
    <property type="entry name" value="REC"/>
    <property type="match status" value="1"/>
</dbReference>
<dbReference type="SMART" id="SM00471">
    <property type="entry name" value="HDc"/>
    <property type="match status" value="1"/>
</dbReference>
<name>A0A644WBI6_9ZZZZ</name>
<dbReference type="InterPro" id="IPR011006">
    <property type="entry name" value="CheY-like_superfamily"/>
</dbReference>
<evidence type="ECO:0000259" key="2">
    <source>
        <dbReference type="PROSITE" id="PS50110"/>
    </source>
</evidence>
<dbReference type="InterPro" id="IPR003607">
    <property type="entry name" value="HD/PDEase_dom"/>
</dbReference>
<accession>A0A644WBI6</accession>
<dbReference type="InterPro" id="IPR037522">
    <property type="entry name" value="HD_GYP_dom"/>
</dbReference>
<evidence type="ECO:0000256" key="1">
    <source>
        <dbReference type="SAM" id="Coils"/>
    </source>
</evidence>
<feature type="domain" description="HD-GYP" evidence="3">
    <location>
        <begin position="154"/>
        <end position="341"/>
    </location>
</feature>
<feature type="coiled-coil region" evidence="1">
    <location>
        <begin position="113"/>
        <end position="140"/>
    </location>
</feature>
<dbReference type="InterPro" id="IPR006675">
    <property type="entry name" value="HDIG_dom"/>
</dbReference>
<dbReference type="InterPro" id="IPR001789">
    <property type="entry name" value="Sig_transdc_resp-reg_receiver"/>
</dbReference>
<dbReference type="PROSITE" id="PS51832">
    <property type="entry name" value="HD_GYP"/>
    <property type="match status" value="1"/>
</dbReference>